<keyword evidence="2" id="KW-1185">Reference proteome</keyword>
<name>A0A0M8NWD0_9EURO</name>
<evidence type="ECO:0000313" key="2">
    <source>
        <dbReference type="Proteomes" id="UP000037696"/>
    </source>
</evidence>
<proteinExistence type="predicted"/>
<evidence type="ECO:0000313" key="1">
    <source>
        <dbReference type="EMBL" id="KOS36284.1"/>
    </source>
</evidence>
<feature type="non-terminal residue" evidence="1">
    <location>
        <position position="1"/>
    </location>
</feature>
<dbReference type="AlphaFoldDB" id="A0A0M8NWD0"/>
<comment type="caution">
    <text evidence="1">The sequence shown here is derived from an EMBL/GenBank/DDBJ whole genome shotgun (WGS) entry which is preliminary data.</text>
</comment>
<gene>
    <name evidence="1" type="ORF">ACN38_g12986</name>
</gene>
<dbReference type="Proteomes" id="UP000037696">
    <property type="component" value="Unassembled WGS sequence"/>
</dbReference>
<dbReference type="EMBL" id="LHQQ01000525">
    <property type="protein sequence ID" value="KOS36284.1"/>
    <property type="molecule type" value="Genomic_DNA"/>
</dbReference>
<protein>
    <submittedName>
        <fullName evidence="1">Uncharacterized protein</fullName>
    </submittedName>
</protein>
<organism evidence="1 2">
    <name type="scientific">Penicillium nordicum</name>
    <dbReference type="NCBI Taxonomy" id="229535"/>
    <lineage>
        <taxon>Eukaryota</taxon>
        <taxon>Fungi</taxon>
        <taxon>Dikarya</taxon>
        <taxon>Ascomycota</taxon>
        <taxon>Pezizomycotina</taxon>
        <taxon>Eurotiomycetes</taxon>
        <taxon>Eurotiomycetidae</taxon>
        <taxon>Eurotiales</taxon>
        <taxon>Aspergillaceae</taxon>
        <taxon>Penicillium</taxon>
    </lineage>
</organism>
<sequence>LPVILIIVPLASFLPFSKLFVNSMST</sequence>
<reference evidence="1 2" key="1">
    <citation type="submission" date="2015-08" db="EMBL/GenBank/DDBJ databases">
        <title>Genome sequencing of Penicillium nordicum.</title>
        <authorList>
            <person name="Nguyen H.D."/>
            <person name="Seifert K.A."/>
        </authorList>
    </citation>
    <scope>NUCLEOTIDE SEQUENCE [LARGE SCALE GENOMIC DNA]</scope>
    <source>
        <strain evidence="1 2">DAOMC 185683</strain>
    </source>
</reference>
<accession>A0A0M8NWD0</accession>